<dbReference type="EMBL" id="CM042884">
    <property type="protein sequence ID" value="KAI4368015.1"/>
    <property type="molecule type" value="Genomic_DNA"/>
</dbReference>
<dbReference type="Proteomes" id="UP001057402">
    <property type="component" value="Chromosome 5"/>
</dbReference>
<protein>
    <submittedName>
        <fullName evidence="1">Uncharacterized protein</fullName>
    </submittedName>
</protein>
<reference evidence="2" key="1">
    <citation type="journal article" date="2023" name="Front. Plant Sci.">
        <title>Chromosomal-level genome assembly of Melastoma candidum provides insights into trichome evolution.</title>
        <authorList>
            <person name="Zhong Y."/>
            <person name="Wu W."/>
            <person name="Sun C."/>
            <person name="Zou P."/>
            <person name="Liu Y."/>
            <person name="Dai S."/>
            <person name="Zhou R."/>
        </authorList>
    </citation>
    <scope>NUCLEOTIDE SEQUENCE [LARGE SCALE GENOMIC DNA]</scope>
</reference>
<name>A0ACB9QNK3_9MYRT</name>
<organism evidence="1 2">
    <name type="scientific">Melastoma candidum</name>
    <dbReference type="NCBI Taxonomy" id="119954"/>
    <lineage>
        <taxon>Eukaryota</taxon>
        <taxon>Viridiplantae</taxon>
        <taxon>Streptophyta</taxon>
        <taxon>Embryophyta</taxon>
        <taxon>Tracheophyta</taxon>
        <taxon>Spermatophyta</taxon>
        <taxon>Magnoliopsida</taxon>
        <taxon>eudicotyledons</taxon>
        <taxon>Gunneridae</taxon>
        <taxon>Pentapetalae</taxon>
        <taxon>rosids</taxon>
        <taxon>malvids</taxon>
        <taxon>Myrtales</taxon>
        <taxon>Melastomataceae</taxon>
        <taxon>Melastomatoideae</taxon>
        <taxon>Melastomateae</taxon>
        <taxon>Melastoma</taxon>
    </lineage>
</organism>
<proteinExistence type="predicted"/>
<gene>
    <name evidence="1" type="ORF">MLD38_016628</name>
</gene>
<sequence>MGIPAALKLPKSTLVLVAIYVLCAAVNVATKALQRVRFGLPGQSSSYTNRASPAAAKGGGMWAWRTVRPIESRKSTRKGRMERGGEGGGLVCVVCLGEVGEGDEVMELRECLHSFHKGCLDGWVEEGHCTCPLCRTEFMFHRNSL</sequence>
<comment type="caution">
    <text evidence="1">The sequence shown here is derived from an EMBL/GenBank/DDBJ whole genome shotgun (WGS) entry which is preliminary data.</text>
</comment>
<keyword evidence="2" id="KW-1185">Reference proteome</keyword>
<evidence type="ECO:0000313" key="1">
    <source>
        <dbReference type="EMBL" id="KAI4368015.1"/>
    </source>
</evidence>
<accession>A0ACB9QNK3</accession>
<evidence type="ECO:0000313" key="2">
    <source>
        <dbReference type="Proteomes" id="UP001057402"/>
    </source>
</evidence>